<protein>
    <recommendedName>
        <fullName evidence="3">Helix-turn-helix domain-containing protein</fullName>
    </recommendedName>
</protein>
<evidence type="ECO:0008006" key="3">
    <source>
        <dbReference type="Google" id="ProtNLM"/>
    </source>
</evidence>
<keyword evidence="2" id="KW-1185">Reference proteome</keyword>
<reference evidence="1 2" key="1">
    <citation type="submission" date="2024-06" db="EMBL/GenBank/DDBJ databases">
        <title>Genomic Encyclopedia of Type Strains, Phase IV (KMG-IV): sequencing the most valuable type-strain genomes for metagenomic binning, comparative biology and taxonomic classification.</title>
        <authorList>
            <person name="Goeker M."/>
        </authorList>
    </citation>
    <scope>NUCLEOTIDE SEQUENCE [LARGE SCALE GENOMIC DNA]</scope>
    <source>
        <strain evidence="1 2">DSM 29288</strain>
    </source>
</reference>
<comment type="caution">
    <text evidence="1">The sequence shown here is derived from an EMBL/GenBank/DDBJ whole genome shotgun (WGS) entry which is preliminary data.</text>
</comment>
<organism evidence="1 2">
    <name type="scientific">Rhizobium binae</name>
    <dbReference type="NCBI Taxonomy" id="1138190"/>
    <lineage>
        <taxon>Bacteria</taxon>
        <taxon>Pseudomonadati</taxon>
        <taxon>Pseudomonadota</taxon>
        <taxon>Alphaproteobacteria</taxon>
        <taxon>Hyphomicrobiales</taxon>
        <taxon>Rhizobiaceae</taxon>
        <taxon>Rhizobium/Agrobacterium group</taxon>
        <taxon>Rhizobium</taxon>
    </lineage>
</organism>
<evidence type="ECO:0000313" key="1">
    <source>
        <dbReference type="EMBL" id="MET3753406.1"/>
    </source>
</evidence>
<dbReference type="RefSeq" id="WP_168299141.1">
    <property type="nucleotide sequence ID" value="NZ_CP071604.1"/>
</dbReference>
<gene>
    <name evidence="1" type="ORF">ABID08_000745</name>
</gene>
<dbReference type="EMBL" id="JBEPMY010000001">
    <property type="protein sequence ID" value="MET3753406.1"/>
    <property type="molecule type" value="Genomic_DNA"/>
</dbReference>
<dbReference type="Proteomes" id="UP001549077">
    <property type="component" value="Unassembled WGS sequence"/>
</dbReference>
<name>A0ABV2MAB5_9HYPH</name>
<accession>A0ABV2MAB5</accession>
<proteinExistence type="predicted"/>
<dbReference type="GeneID" id="91149090"/>
<sequence length="182" mass="20723">MEPTIPLDTIYTADEAAERLRLTNRGVIKLGKAYGLCSRRGRDYLFSEADILALWEVMREPAKQPKPPTVKVAPARDFWKENFWLFDPSVAVDRREMAVLRFLSSQRAPRSRNQIKRAGPRTVESFLKQGFVVERARDSKGDPMIVITDEGREQIAKVDRWIKERAKHGKGAGGWDRKVGGA</sequence>
<evidence type="ECO:0000313" key="2">
    <source>
        <dbReference type="Proteomes" id="UP001549077"/>
    </source>
</evidence>